<dbReference type="UniPathway" id="UPA00219"/>
<keyword evidence="14" id="KW-0472">Membrane</keyword>
<dbReference type="GO" id="GO:0008360">
    <property type="term" value="P:regulation of cell shape"/>
    <property type="evidence" value="ECO:0007669"/>
    <property type="project" value="UniProtKB-KW"/>
</dbReference>
<feature type="domain" description="Peptidase S11 D-Ala-D-Ala carboxypeptidase A C-terminal" evidence="22">
    <location>
        <begin position="280"/>
        <end position="370"/>
    </location>
</feature>
<comment type="subcellular location">
    <subcellularLocation>
        <location evidence="2">Cell inner membrane</location>
        <topology evidence="2">Peripheral membrane protein</topology>
    </subcellularLocation>
</comment>
<keyword evidence="12" id="KW-0133">Cell shape</keyword>
<dbReference type="GO" id="GO:0009002">
    <property type="term" value="F:serine-type D-Ala-D-Ala carboxypeptidase activity"/>
    <property type="evidence" value="ECO:0007669"/>
    <property type="project" value="UniProtKB-EC"/>
</dbReference>
<evidence type="ECO:0000259" key="22">
    <source>
        <dbReference type="SMART" id="SM00936"/>
    </source>
</evidence>
<evidence type="ECO:0000256" key="12">
    <source>
        <dbReference type="ARBA" id="ARBA00022960"/>
    </source>
</evidence>
<feature type="active site" evidence="18">
    <location>
        <position position="127"/>
    </location>
</feature>
<protein>
    <recommendedName>
        <fullName evidence="5">serine-type D-Ala-D-Ala carboxypeptidase</fullName>
        <ecNumber evidence="5">3.4.16.4</ecNumber>
    </recommendedName>
</protein>
<dbReference type="InterPro" id="IPR018044">
    <property type="entry name" value="Peptidase_S11"/>
</dbReference>
<dbReference type="FunFam" id="3.40.710.10:FF:000001">
    <property type="entry name" value="D-alanyl-D-alanine serine-type carboxypeptidase"/>
    <property type="match status" value="1"/>
</dbReference>
<feature type="chain" id="PRO_5013137008" description="serine-type D-Ala-D-Ala carboxypeptidase" evidence="21">
    <location>
        <begin position="25"/>
        <end position="390"/>
    </location>
</feature>
<proteinExistence type="inferred from homology"/>
<dbReference type="Proteomes" id="UP000189545">
    <property type="component" value="Chromosome"/>
</dbReference>
<evidence type="ECO:0000256" key="17">
    <source>
        <dbReference type="ARBA" id="ARBA00060592"/>
    </source>
</evidence>
<comment type="catalytic activity">
    <reaction evidence="16">
        <text>Preferential cleavage: (Ac)2-L-Lys-D-Ala-|-D-Ala. Also transpeptidation of peptidyl-alanyl moieties that are N-acyl substituents of D-alanine.</text>
        <dbReference type="EC" id="3.4.16.4"/>
    </reaction>
</comment>
<dbReference type="STRING" id="225848.Sps_04379"/>
<accession>A0A1S6HVC9</accession>
<evidence type="ECO:0000256" key="19">
    <source>
        <dbReference type="PIRSR" id="PIRSR618044-2"/>
    </source>
</evidence>
<evidence type="ECO:0000256" key="11">
    <source>
        <dbReference type="ARBA" id="ARBA00022801"/>
    </source>
</evidence>
<dbReference type="Pfam" id="PF00768">
    <property type="entry name" value="Peptidase_S11"/>
    <property type="match status" value="1"/>
</dbReference>
<keyword evidence="9" id="KW-0645">Protease</keyword>
<keyword evidence="7" id="KW-0997">Cell inner membrane</keyword>
<dbReference type="InterPro" id="IPR012907">
    <property type="entry name" value="Peptidase_S11_C"/>
</dbReference>
<evidence type="ECO:0000256" key="7">
    <source>
        <dbReference type="ARBA" id="ARBA00022519"/>
    </source>
</evidence>
<keyword evidence="15" id="KW-0961">Cell wall biogenesis/degradation</keyword>
<keyword evidence="13" id="KW-0573">Peptidoglycan synthesis</keyword>
<dbReference type="SUPFAM" id="SSF56601">
    <property type="entry name" value="beta-lactamase/transpeptidase-like"/>
    <property type="match status" value="1"/>
</dbReference>
<evidence type="ECO:0000256" key="5">
    <source>
        <dbReference type="ARBA" id="ARBA00012448"/>
    </source>
</evidence>
<dbReference type="SUPFAM" id="SSF69189">
    <property type="entry name" value="Penicillin-binding protein associated domain"/>
    <property type="match status" value="1"/>
</dbReference>
<dbReference type="InterPro" id="IPR012338">
    <property type="entry name" value="Beta-lactam/transpept-like"/>
</dbReference>
<keyword evidence="11 23" id="KW-0378">Hydrolase</keyword>
<evidence type="ECO:0000256" key="20">
    <source>
        <dbReference type="RuleBase" id="RU004016"/>
    </source>
</evidence>
<dbReference type="GO" id="GO:0009252">
    <property type="term" value="P:peptidoglycan biosynthetic process"/>
    <property type="evidence" value="ECO:0007669"/>
    <property type="project" value="UniProtKB-UniPathway"/>
</dbReference>
<feature type="binding site" evidence="19">
    <location>
        <position position="230"/>
    </location>
    <ligand>
        <name>substrate</name>
    </ligand>
</feature>
<evidence type="ECO:0000256" key="21">
    <source>
        <dbReference type="SAM" id="SignalP"/>
    </source>
</evidence>
<evidence type="ECO:0000256" key="14">
    <source>
        <dbReference type="ARBA" id="ARBA00023136"/>
    </source>
</evidence>
<dbReference type="KEGG" id="spsw:Sps_04379"/>
<evidence type="ECO:0000256" key="16">
    <source>
        <dbReference type="ARBA" id="ARBA00034000"/>
    </source>
</evidence>
<evidence type="ECO:0000313" key="24">
    <source>
        <dbReference type="Proteomes" id="UP000189545"/>
    </source>
</evidence>
<evidence type="ECO:0000256" key="18">
    <source>
        <dbReference type="PIRSR" id="PIRSR618044-1"/>
    </source>
</evidence>
<dbReference type="PRINTS" id="PR00725">
    <property type="entry name" value="DADACBPTASE1"/>
</dbReference>
<comment type="similarity">
    <text evidence="4 20">Belongs to the peptidase S11 family.</text>
</comment>
<sequence>MKFLNSPLKTLILATSFACSYTYAAPVVTPNAPTVAAKAYVLMDYNTGQIIAEENAYESLNPASLTKMMTSYVIGHEIKVGNISPEDEVTISKKAWSKNFPDSSKMFIEVGKKVTVDDLNHGIIIQSGNDACVAMAEYIAGTEDGFVDLMNSWATQLGMKDSYFENSHGLDAENHKSTAYDMALLGAALIRDVPDEYAVYKQKSFTYNGIKQYNRNGLLWDKSMSVDGIKTGHTSGAGYNLVTSATKDGMRLVSVVMGTRSESARKAESKKLLNYGFRFFETITPYKAGDSFVSQQIWFGDKESVDLGVITDTPITISRGQAKNLQANFELTKELTAPLAKGETVGRIYFQLNGKDIAQFPLVTLQEINEGSWFSKLMDYFKQMFAGWFS</sequence>
<feature type="signal peptide" evidence="21">
    <location>
        <begin position="1"/>
        <end position="24"/>
    </location>
</feature>
<evidence type="ECO:0000256" key="1">
    <source>
        <dbReference type="ARBA" id="ARBA00003217"/>
    </source>
</evidence>
<dbReference type="PANTHER" id="PTHR21581">
    <property type="entry name" value="D-ALANYL-D-ALANINE CARBOXYPEPTIDASE"/>
    <property type="match status" value="1"/>
</dbReference>
<dbReference type="PANTHER" id="PTHR21581:SF6">
    <property type="entry name" value="TRAFFICKING PROTEIN PARTICLE COMPLEX SUBUNIT 12"/>
    <property type="match status" value="1"/>
</dbReference>
<dbReference type="EMBL" id="CP014782">
    <property type="protein sequence ID" value="AQS39471.1"/>
    <property type="molecule type" value="Genomic_DNA"/>
</dbReference>
<dbReference type="InterPro" id="IPR015956">
    <property type="entry name" value="Peniciliin-bd_prot_C_sf"/>
</dbReference>
<evidence type="ECO:0000256" key="4">
    <source>
        <dbReference type="ARBA" id="ARBA00007164"/>
    </source>
</evidence>
<dbReference type="EC" id="3.4.16.4" evidence="5"/>
<evidence type="ECO:0000256" key="6">
    <source>
        <dbReference type="ARBA" id="ARBA00022475"/>
    </source>
</evidence>
<name>A0A1S6HVC9_9GAMM</name>
<dbReference type="Gene3D" id="2.60.410.10">
    <property type="entry name" value="D-Ala-D-Ala carboxypeptidase, C-terminal domain"/>
    <property type="match status" value="1"/>
</dbReference>
<keyword evidence="24" id="KW-1185">Reference proteome</keyword>
<evidence type="ECO:0000256" key="3">
    <source>
        <dbReference type="ARBA" id="ARBA00004752"/>
    </source>
</evidence>
<dbReference type="GO" id="GO:0071555">
    <property type="term" value="P:cell wall organization"/>
    <property type="evidence" value="ECO:0007669"/>
    <property type="project" value="UniProtKB-KW"/>
</dbReference>
<evidence type="ECO:0000256" key="9">
    <source>
        <dbReference type="ARBA" id="ARBA00022670"/>
    </source>
</evidence>
<reference evidence="23 24" key="1">
    <citation type="submission" date="2016-03" db="EMBL/GenBank/DDBJ databases">
        <title>Complete genome sequence of Shewanella psychrophila WP2, a deep sea bacterium isolated from west Pacific sediment.</title>
        <authorList>
            <person name="Xu G."/>
            <person name="Jian H."/>
        </authorList>
    </citation>
    <scope>NUCLEOTIDE SEQUENCE [LARGE SCALE GENOMIC DNA]</scope>
    <source>
        <strain evidence="23 24">WP2</strain>
    </source>
</reference>
<dbReference type="SMART" id="SM00936">
    <property type="entry name" value="PBP5_C"/>
    <property type="match status" value="1"/>
</dbReference>
<dbReference type="InterPro" id="IPR001967">
    <property type="entry name" value="Peptidase_S11_N"/>
</dbReference>
<organism evidence="23 24">
    <name type="scientific">Shewanella psychrophila</name>
    <dbReference type="NCBI Taxonomy" id="225848"/>
    <lineage>
        <taxon>Bacteria</taxon>
        <taxon>Pseudomonadati</taxon>
        <taxon>Pseudomonadota</taxon>
        <taxon>Gammaproteobacteria</taxon>
        <taxon>Alteromonadales</taxon>
        <taxon>Shewanellaceae</taxon>
        <taxon>Shewanella</taxon>
    </lineage>
</organism>
<evidence type="ECO:0000256" key="8">
    <source>
        <dbReference type="ARBA" id="ARBA00022645"/>
    </source>
</evidence>
<dbReference type="GO" id="GO:0006508">
    <property type="term" value="P:proteolysis"/>
    <property type="evidence" value="ECO:0007669"/>
    <property type="project" value="UniProtKB-KW"/>
</dbReference>
<comment type="pathway">
    <text evidence="17">Glycan biosynthesis.</text>
</comment>
<evidence type="ECO:0000256" key="13">
    <source>
        <dbReference type="ARBA" id="ARBA00022984"/>
    </source>
</evidence>
<comment type="pathway">
    <text evidence="3">Cell wall biogenesis; peptidoglycan biosynthesis.</text>
</comment>
<keyword evidence="10 21" id="KW-0732">Signal</keyword>
<keyword evidence="6" id="KW-1003">Cell membrane</keyword>
<dbReference type="GO" id="GO:0008658">
    <property type="term" value="F:penicillin binding"/>
    <property type="evidence" value="ECO:0007669"/>
    <property type="project" value="UniProtKB-ARBA"/>
</dbReference>
<feature type="active site" description="Acyl-ester intermediate" evidence="18">
    <location>
        <position position="64"/>
    </location>
</feature>
<evidence type="ECO:0000256" key="15">
    <source>
        <dbReference type="ARBA" id="ARBA00023316"/>
    </source>
</evidence>
<keyword evidence="8 23" id="KW-0121">Carboxypeptidase</keyword>
<dbReference type="RefSeq" id="WP_077754379.1">
    <property type="nucleotide sequence ID" value="NZ_CP014782.1"/>
</dbReference>
<feature type="active site" description="Proton acceptor" evidence="18">
    <location>
        <position position="67"/>
    </location>
</feature>
<dbReference type="AlphaFoldDB" id="A0A1S6HVC9"/>
<dbReference type="Pfam" id="PF07943">
    <property type="entry name" value="PBP5_C"/>
    <property type="match status" value="1"/>
</dbReference>
<dbReference type="Gene3D" id="3.40.710.10">
    <property type="entry name" value="DD-peptidase/beta-lactamase superfamily"/>
    <property type="match status" value="1"/>
</dbReference>
<dbReference type="GO" id="GO:0005886">
    <property type="term" value="C:plasma membrane"/>
    <property type="evidence" value="ECO:0007669"/>
    <property type="project" value="UniProtKB-SubCell"/>
</dbReference>
<comment type="function">
    <text evidence="1">Removes C-terminal D-alanyl residues from sugar-peptide cell wall precursors.</text>
</comment>
<gene>
    <name evidence="23" type="ORF">Sps_04379</name>
</gene>
<evidence type="ECO:0000256" key="10">
    <source>
        <dbReference type="ARBA" id="ARBA00022729"/>
    </source>
</evidence>
<evidence type="ECO:0000256" key="2">
    <source>
        <dbReference type="ARBA" id="ARBA00004417"/>
    </source>
</evidence>
<evidence type="ECO:0000313" key="23">
    <source>
        <dbReference type="EMBL" id="AQS39471.1"/>
    </source>
</evidence>
<dbReference type="InterPro" id="IPR037167">
    <property type="entry name" value="Peptidase_S11_C_sf"/>
</dbReference>
<dbReference type="OrthoDB" id="9795979at2"/>